<accession>A0A0L0MX33</accession>
<dbReference type="Pfam" id="PF20150">
    <property type="entry name" value="2EXR"/>
    <property type="match status" value="1"/>
</dbReference>
<dbReference type="AlphaFoldDB" id="A0A0L0MX33"/>
<evidence type="ECO:0000313" key="2">
    <source>
        <dbReference type="EMBL" id="KND86422.1"/>
    </source>
</evidence>
<dbReference type="Proteomes" id="UP000036947">
    <property type="component" value="Unassembled WGS sequence"/>
</dbReference>
<dbReference type="OrthoDB" id="3540486at2759"/>
<reference evidence="2 3" key="1">
    <citation type="journal article" date="2015" name="BMC Genomics">
        <title>The genome of the truffle-parasite Tolypocladium ophioglossoides and the evolution of antifungal peptaibiotics.</title>
        <authorList>
            <person name="Quandt C.A."/>
            <person name="Bushley K.E."/>
            <person name="Spatafora J.W."/>
        </authorList>
    </citation>
    <scope>NUCLEOTIDE SEQUENCE [LARGE SCALE GENOMIC DNA]</scope>
    <source>
        <strain evidence="2 3">CBS 100239</strain>
    </source>
</reference>
<sequence>MAIQSATFPQFPDLPAEIRQSIWFYCLPNRVAQKDGPLFLDFVMEEQKCWSPRASCQNASPPLIASVCRESRHVASRWGRILPPKHHYNLASIWVQPRLDVLHINWIPAYDAYASAPAEPLMMFFYEAALCLDRMPVSLAAENLHPFHLEPLPGDEADYDYPLVNIMNPIENDVQYCYEFGDRPAISAISATLVFICLHTTKAQALDSGLFGILGDAPVQLVDFDDEDRLRAFYSLFQKGCSNHKRPEVAKLFDSILAPSFQPRVQT</sequence>
<gene>
    <name evidence="2" type="ORF">TOPH_08952</name>
</gene>
<keyword evidence="3" id="KW-1185">Reference proteome</keyword>
<dbReference type="EMBL" id="LFRF01000058">
    <property type="protein sequence ID" value="KND86422.1"/>
    <property type="molecule type" value="Genomic_DNA"/>
</dbReference>
<evidence type="ECO:0000313" key="3">
    <source>
        <dbReference type="Proteomes" id="UP000036947"/>
    </source>
</evidence>
<protein>
    <recommendedName>
        <fullName evidence="1">2EXR domain-containing protein</fullName>
    </recommendedName>
</protein>
<dbReference type="PANTHER" id="PTHR35910:SF1">
    <property type="entry name" value="2EXR DOMAIN-CONTAINING PROTEIN"/>
    <property type="match status" value="1"/>
</dbReference>
<proteinExistence type="predicted"/>
<dbReference type="PANTHER" id="PTHR35910">
    <property type="entry name" value="2EXR DOMAIN-CONTAINING PROTEIN"/>
    <property type="match status" value="1"/>
</dbReference>
<comment type="caution">
    <text evidence="2">The sequence shown here is derived from an EMBL/GenBank/DDBJ whole genome shotgun (WGS) entry which is preliminary data.</text>
</comment>
<dbReference type="InterPro" id="IPR045518">
    <property type="entry name" value="2EXR"/>
</dbReference>
<organism evidence="2 3">
    <name type="scientific">Tolypocladium ophioglossoides (strain CBS 100239)</name>
    <name type="common">Snaketongue truffleclub</name>
    <name type="synonym">Elaphocordyceps ophioglossoides</name>
    <dbReference type="NCBI Taxonomy" id="1163406"/>
    <lineage>
        <taxon>Eukaryota</taxon>
        <taxon>Fungi</taxon>
        <taxon>Dikarya</taxon>
        <taxon>Ascomycota</taxon>
        <taxon>Pezizomycotina</taxon>
        <taxon>Sordariomycetes</taxon>
        <taxon>Hypocreomycetidae</taxon>
        <taxon>Hypocreales</taxon>
        <taxon>Ophiocordycipitaceae</taxon>
        <taxon>Tolypocladium</taxon>
    </lineage>
</organism>
<dbReference type="STRING" id="1163406.A0A0L0MX33"/>
<feature type="domain" description="2EXR" evidence="1">
    <location>
        <begin position="8"/>
        <end position="102"/>
    </location>
</feature>
<evidence type="ECO:0000259" key="1">
    <source>
        <dbReference type="Pfam" id="PF20150"/>
    </source>
</evidence>
<name>A0A0L0MX33_TOLOC</name>